<evidence type="ECO:0000313" key="3">
    <source>
        <dbReference type="Proteomes" id="UP000325081"/>
    </source>
</evidence>
<feature type="region of interest" description="Disordered" evidence="1">
    <location>
        <begin position="1"/>
        <end position="284"/>
    </location>
</feature>
<proteinExistence type="predicted"/>
<reference evidence="3" key="1">
    <citation type="journal article" date="2019" name="Curr. Biol.">
        <title>Genome Sequence of Striga asiatica Provides Insight into the Evolution of Plant Parasitism.</title>
        <authorList>
            <person name="Yoshida S."/>
            <person name="Kim S."/>
            <person name="Wafula E.K."/>
            <person name="Tanskanen J."/>
            <person name="Kim Y.M."/>
            <person name="Honaas L."/>
            <person name="Yang Z."/>
            <person name="Spallek T."/>
            <person name="Conn C.E."/>
            <person name="Ichihashi Y."/>
            <person name="Cheong K."/>
            <person name="Cui S."/>
            <person name="Der J.P."/>
            <person name="Gundlach H."/>
            <person name="Jiao Y."/>
            <person name="Hori C."/>
            <person name="Ishida J.K."/>
            <person name="Kasahara H."/>
            <person name="Kiba T."/>
            <person name="Kim M.S."/>
            <person name="Koo N."/>
            <person name="Laohavisit A."/>
            <person name="Lee Y.H."/>
            <person name="Lumba S."/>
            <person name="McCourt P."/>
            <person name="Mortimer J.C."/>
            <person name="Mutuku J.M."/>
            <person name="Nomura T."/>
            <person name="Sasaki-Sekimoto Y."/>
            <person name="Seto Y."/>
            <person name="Wang Y."/>
            <person name="Wakatake T."/>
            <person name="Sakakibara H."/>
            <person name="Demura T."/>
            <person name="Yamaguchi S."/>
            <person name="Yoneyama K."/>
            <person name="Manabe R.I."/>
            <person name="Nelson D.C."/>
            <person name="Schulman A.H."/>
            <person name="Timko M.P."/>
            <person name="dePamphilis C.W."/>
            <person name="Choi D."/>
            <person name="Shirasu K."/>
        </authorList>
    </citation>
    <scope>NUCLEOTIDE SEQUENCE [LARGE SCALE GENOMIC DNA]</scope>
    <source>
        <strain evidence="3">cv. UVA1</strain>
    </source>
</reference>
<organism evidence="2 3">
    <name type="scientific">Striga asiatica</name>
    <name type="common">Asiatic witchweed</name>
    <name type="synonym">Buchnera asiatica</name>
    <dbReference type="NCBI Taxonomy" id="4170"/>
    <lineage>
        <taxon>Eukaryota</taxon>
        <taxon>Viridiplantae</taxon>
        <taxon>Streptophyta</taxon>
        <taxon>Embryophyta</taxon>
        <taxon>Tracheophyta</taxon>
        <taxon>Spermatophyta</taxon>
        <taxon>Magnoliopsida</taxon>
        <taxon>eudicotyledons</taxon>
        <taxon>Gunneridae</taxon>
        <taxon>Pentapetalae</taxon>
        <taxon>asterids</taxon>
        <taxon>lamiids</taxon>
        <taxon>Lamiales</taxon>
        <taxon>Orobanchaceae</taxon>
        <taxon>Buchnereae</taxon>
        <taxon>Striga</taxon>
    </lineage>
</organism>
<dbReference type="Proteomes" id="UP000325081">
    <property type="component" value="Unassembled WGS sequence"/>
</dbReference>
<name>A0A5A7PI92_STRAF</name>
<dbReference type="AlphaFoldDB" id="A0A5A7PI92"/>
<evidence type="ECO:0000256" key="1">
    <source>
        <dbReference type="SAM" id="MobiDB-lite"/>
    </source>
</evidence>
<feature type="compositionally biased region" description="Basic and acidic residues" evidence="1">
    <location>
        <begin position="269"/>
        <end position="284"/>
    </location>
</feature>
<gene>
    <name evidence="2" type="ORF">STAS_08072</name>
</gene>
<feature type="compositionally biased region" description="Polar residues" evidence="1">
    <location>
        <begin position="203"/>
        <end position="236"/>
    </location>
</feature>
<feature type="compositionally biased region" description="Polar residues" evidence="1">
    <location>
        <begin position="163"/>
        <end position="190"/>
    </location>
</feature>
<accession>A0A5A7PI92</accession>
<feature type="compositionally biased region" description="Low complexity" evidence="1">
    <location>
        <begin position="44"/>
        <end position="88"/>
    </location>
</feature>
<comment type="caution">
    <text evidence="2">The sequence shown here is derived from an EMBL/GenBank/DDBJ whole genome shotgun (WGS) entry which is preliminary data.</text>
</comment>
<protein>
    <submittedName>
        <fullName evidence="2">Uncharacterized protein</fullName>
    </submittedName>
</protein>
<keyword evidence="3" id="KW-1185">Reference proteome</keyword>
<dbReference type="EMBL" id="BKCP01004539">
    <property type="protein sequence ID" value="GER32027.1"/>
    <property type="molecule type" value="Genomic_DNA"/>
</dbReference>
<sequence>MVRIKRMSFKSKSPPRSNDESLPKSPPTLPSASKSANPSPLKEPPSSASNPVNPSPEYSTATQTPPTTSPSSTAPSISPSTIPSKSAAGKVKSRSMKLPAATESSEPAPPRSRVQQLSRQPKHPLRLVPLEQRRHTRRMGAYTHPDAPTFIDLTVRRPKKGSEPSTTKAPATHSQQKSTCPTMAGVSSSKSRTHVGAAPPSTQPATSKKQPAGTSRTRAAPTVQNAAIQAPTNATESPAKDPTPPGTRKSPQTVFGTTAKRTRASNELGQEHHRPGNRPRLPES</sequence>
<evidence type="ECO:0000313" key="2">
    <source>
        <dbReference type="EMBL" id="GER32027.1"/>
    </source>
</evidence>